<dbReference type="InterPro" id="IPR003753">
    <property type="entry name" value="Exonuc_VII_L"/>
</dbReference>
<dbReference type="EC" id="3.1.11.6" evidence="7"/>
<evidence type="ECO:0000256" key="3">
    <source>
        <dbReference type="ARBA" id="ARBA00022801"/>
    </source>
</evidence>
<keyword evidence="3 7" id="KW-0378">Hydrolase</keyword>
<keyword evidence="2" id="KW-0540">Nuclease</keyword>
<name>A0A644WCU5_9ZZZZ</name>
<dbReference type="Pfam" id="PF13742">
    <property type="entry name" value="tRNA_anti_2"/>
    <property type="match status" value="1"/>
</dbReference>
<dbReference type="GO" id="GO:0008855">
    <property type="term" value="F:exodeoxyribonuclease VII activity"/>
    <property type="evidence" value="ECO:0007669"/>
    <property type="project" value="UniProtKB-EC"/>
</dbReference>
<reference evidence="7" key="1">
    <citation type="submission" date="2019-08" db="EMBL/GenBank/DDBJ databases">
        <authorList>
            <person name="Kucharzyk K."/>
            <person name="Murdoch R.W."/>
            <person name="Higgins S."/>
            <person name="Loffler F."/>
        </authorList>
    </citation>
    <scope>NUCLEOTIDE SEQUENCE</scope>
</reference>
<dbReference type="InterPro" id="IPR020579">
    <property type="entry name" value="Exonuc_VII_lsu_C"/>
</dbReference>
<evidence type="ECO:0000256" key="1">
    <source>
        <dbReference type="ARBA" id="ARBA00022490"/>
    </source>
</evidence>
<evidence type="ECO:0000259" key="6">
    <source>
        <dbReference type="Pfam" id="PF13742"/>
    </source>
</evidence>
<comment type="caution">
    <text evidence="7">The sequence shown here is derived from an EMBL/GenBank/DDBJ whole genome shotgun (WGS) entry which is preliminary data.</text>
</comment>
<dbReference type="GO" id="GO:0009318">
    <property type="term" value="C:exodeoxyribonuclease VII complex"/>
    <property type="evidence" value="ECO:0007669"/>
    <property type="project" value="InterPro"/>
</dbReference>
<feature type="domain" description="OB-fold nucleic acid binding" evidence="6">
    <location>
        <begin position="7"/>
        <end position="100"/>
    </location>
</feature>
<dbReference type="HAMAP" id="MF_00378">
    <property type="entry name" value="Exonuc_7_L"/>
    <property type="match status" value="1"/>
</dbReference>
<evidence type="ECO:0000313" key="7">
    <source>
        <dbReference type="EMBL" id="MPM01655.1"/>
    </source>
</evidence>
<organism evidence="7">
    <name type="scientific">bioreactor metagenome</name>
    <dbReference type="NCBI Taxonomy" id="1076179"/>
    <lineage>
        <taxon>unclassified sequences</taxon>
        <taxon>metagenomes</taxon>
        <taxon>ecological metagenomes</taxon>
    </lineage>
</organism>
<dbReference type="GO" id="GO:0006308">
    <property type="term" value="P:DNA catabolic process"/>
    <property type="evidence" value="ECO:0007669"/>
    <property type="project" value="InterPro"/>
</dbReference>
<keyword evidence="4" id="KW-0269">Exonuclease</keyword>
<feature type="domain" description="Exonuclease VII large subunit C-terminal" evidence="5">
    <location>
        <begin position="125"/>
        <end position="333"/>
    </location>
</feature>
<dbReference type="Pfam" id="PF02601">
    <property type="entry name" value="Exonuc_VII_L"/>
    <property type="match status" value="1"/>
</dbReference>
<protein>
    <submittedName>
        <fullName evidence="7">Exodeoxyribonuclease 7 large subunit</fullName>
        <ecNumber evidence="7">3.1.11.6</ecNumber>
    </submittedName>
</protein>
<dbReference type="CDD" id="cd04489">
    <property type="entry name" value="ExoVII_LU_OBF"/>
    <property type="match status" value="1"/>
</dbReference>
<dbReference type="PANTHER" id="PTHR30008:SF0">
    <property type="entry name" value="EXODEOXYRIBONUCLEASE 7 LARGE SUBUNIT"/>
    <property type="match status" value="1"/>
</dbReference>
<gene>
    <name evidence="7" type="primary">xseA_13</name>
    <name evidence="7" type="ORF">SDC9_47895</name>
</gene>
<dbReference type="NCBIfam" id="TIGR00237">
    <property type="entry name" value="xseA"/>
    <property type="match status" value="1"/>
</dbReference>
<dbReference type="EMBL" id="VSSQ01000812">
    <property type="protein sequence ID" value="MPM01655.1"/>
    <property type="molecule type" value="Genomic_DNA"/>
</dbReference>
<keyword evidence="1" id="KW-0963">Cytoplasm</keyword>
<evidence type="ECO:0000256" key="2">
    <source>
        <dbReference type="ARBA" id="ARBA00022722"/>
    </source>
</evidence>
<dbReference type="InterPro" id="IPR025824">
    <property type="entry name" value="OB-fold_nuc-bd_dom"/>
</dbReference>
<proteinExistence type="inferred from homology"/>
<dbReference type="PANTHER" id="PTHR30008">
    <property type="entry name" value="EXODEOXYRIBONUCLEASE 7 LARGE SUBUNIT"/>
    <property type="match status" value="1"/>
</dbReference>
<dbReference type="GO" id="GO:0003676">
    <property type="term" value="F:nucleic acid binding"/>
    <property type="evidence" value="ECO:0007669"/>
    <property type="project" value="InterPro"/>
</dbReference>
<accession>A0A644WCU5</accession>
<evidence type="ECO:0000259" key="5">
    <source>
        <dbReference type="Pfam" id="PF02601"/>
    </source>
</evidence>
<sequence>MLMGKVFTVTEINRIVKNLLESQRDFANIQVQGELSNFRCYPSGHCYFNLKDKQGVLKAVMFAGNAARLKFIPKNGDSVLAVGRVGVYERDGVYQIYVDIMLPLGAGNLMLAYEALKDKLSAEGLFDEARKKSLPSHPTTVGIITSPAGAAVRDIITVSQRRDPGIKLILYPVRVQGKEAIAEIVEAIEFMNKENLADVLIVGRGGGSIEDLWAFNEEKVVRAIAASRLPIVSAVGHETDFTLADFAADMRAATPSAAAEIVVSDSNTLVDKVSKLVQRNIRSMEHLLVDRQGQLKSLQRSWVFTQPYRFLDDKRLRVDRAHEQLNGNMEKKFVGIEHALGILQAKLETLSPLAILTRGYTVTEKTNGKLAKSVKDLETGEQITTRFFDGAIIANVVNTLGKADN</sequence>
<dbReference type="AlphaFoldDB" id="A0A644WCU5"/>
<evidence type="ECO:0000256" key="4">
    <source>
        <dbReference type="ARBA" id="ARBA00022839"/>
    </source>
</evidence>